<name>S3ZLQ9_9ACTN</name>
<feature type="transmembrane region" description="Helical" evidence="2">
    <location>
        <begin position="565"/>
        <end position="583"/>
    </location>
</feature>
<feature type="transmembrane region" description="Helical" evidence="2">
    <location>
        <begin position="732"/>
        <end position="759"/>
    </location>
</feature>
<dbReference type="AlphaFoldDB" id="S3ZLQ9"/>
<evidence type="ECO:0000256" key="2">
    <source>
        <dbReference type="SAM" id="Phobius"/>
    </source>
</evidence>
<gene>
    <name evidence="3" type="ORF">STRAU_3212</name>
</gene>
<comment type="caution">
    <text evidence="3">The sequence shown here is derived from an EMBL/GenBank/DDBJ whole genome shotgun (WGS) entry which is preliminary data.</text>
</comment>
<dbReference type="EMBL" id="AOPZ01000142">
    <property type="protein sequence ID" value="EPH43729.1"/>
    <property type="molecule type" value="Genomic_DNA"/>
</dbReference>
<dbReference type="SUPFAM" id="SSF52540">
    <property type="entry name" value="P-loop containing nucleoside triphosphate hydrolases"/>
    <property type="match status" value="1"/>
</dbReference>
<accession>S3ZLQ9</accession>
<evidence type="ECO:0000256" key="1">
    <source>
        <dbReference type="SAM" id="Coils"/>
    </source>
</evidence>
<feature type="transmembrane region" description="Helical" evidence="2">
    <location>
        <begin position="641"/>
        <end position="659"/>
    </location>
</feature>
<dbReference type="InterPro" id="IPR027417">
    <property type="entry name" value="P-loop_NTPase"/>
</dbReference>
<keyword evidence="2" id="KW-0812">Transmembrane</keyword>
<keyword evidence="1" id="KW-0175">Coiled coil</keyword>
<feature type="coiled-coil region" evidence="1">
    <location>
        <begin position="70"/>
        <end position="97"/>
    </location>
</feature>
<reference evidence="3 4" key="1">
    <citation type="submission" date="2013-02" db="EMBL/GenBank/DDBJ databases">
        <title>Draft Genome Sequence of Streptomyces aurantiacus, Which Produces Setomimycin.</title>
        <authorList>
            <person name="Gruening B.A."/>
            <person name="Praeg A."/>
            <person name="Erxleben A."/>
            <person name="Guenther S."/>
            <person name="Mueller M."/>
        </authorList>
    </citation>
    <scope>NUCLEOTIDE SEQUENCE [LARGE SCALE GENOMIC DNA]</scope>
    <source>
        <strain evidence="3 4">JA 4570</strain>
    </source>
</reference>
<dbReference type="OrthoDB" id="419058at2"/>
<dbReference type="Proteomes" id="UP000014629">
    <property type="component" value="Unassembled WGS sequence"/>
</dbReference>
<feature type="transmembrane region" description="Helical" evidence="2">
    <location>
        <begin position="533"/>
        <end position="553"/>
    </location>
</feature>
<organism evidence="3 4">
    <name type="scientific">Streptomyces aurantiacus JA 4570</name>
    <dbReference type="NCBI Taxonomy" id="1286094"/>
    <lineage>
        <taxon>Bacteria</taxon>
        <taxon>Bacillati</taxon>
        <taxon>Actinomycetota</taxon>
        <taxon>Actinomycetes</taxon>
        <taxon>Kitasatosporales</taxon>
        <taxon>Streptomycetaceae</taxon>
        <taxon>Streptomyces</taxon>
        <taxon>Streptomyces aurantiacus group</taxon>
    </lineage>
</organism>
<feature type="transmembrane region" description="Helical" evidence="2">
    <location>
        <begin position="12"/>
        <end position="32"/>
    </location>
</feature>
<dbReference type="PROSITE" id="PS51257">
    <property type="entry name" value="PROKAR_LIPOPROTEIN"/>
    <property type="match status" value="1"/>
</dbReference>
<dbReference type="Gene3D" id="3.40.50.300">
    <property type="entry name" value="P-loop containing nucleotide triphosphate hydrolases"/>
    <property type="match status" value="1"/>
</dbReference>
<feature type="transmembrane region" description="Helical" evidence="2">
    <location>
        <begin position="709"/>
        <end position="726"/>
    </location>
</feature>
<sequence>MDVGRQGAAGGFRWLFGGGVAVLLAGCGWAAVTVRRDGLEPQDLAGVLGLPLGVLGILVGAAISLRALRLQQATDARAAALDQLARAVQDVEVAERTHMLGTGAHLIDLPVDVTPRPGGAEPPGRQRLSDVADWYSAAPGRLVVTGAPGAGKTVFAVHLVVRLLDARAATDPVPVRLAIRDLPPARTRRRWWGGRRTVGGFEHWLKDSLVKAYEVPEVAAADLVARRLVVPVLDGLDEMDPEDAERPDRASRALAELNAYQSVGGSAPLVLTCRGSRYEELSAFHAWLREATLLCVGGVDAEQARRYVNLRSDGRTSPMDVVVDAMRDEAADGAMAEALSSPFYLGLAFAVYGESAGAVPPAGGATAAEIREGLLAGYVPAATRAANAAVRRARASLNGDRTVWGRLREYEAGRVHRWLERMARVSAESDGVTLGRLVGKTVTAAASVIVALSAAVCALCVVPEAVRGLVPEDWWVHREGLAGSLAMAGLAAWAAGNVQMTTLYEQTPVGSSERVRQRYSRWPERLRKTLWRALSKGTVLVAVIGVFVLGAATRFTDEYAAVPQWCWYVLGAVLVLCGCVYVAAEQSFVAYAERLGLVVSVVVPLFIWPMAWAVADFHPVLQVVFLGPFGAVALLLRRGGIMTGFALVGGAGAFALGWSRMSLAPSGGFEYGAAVGLVAFYVLACVFLGPGSGPRVLDARDRLRRRTAWLLQPVGFGLTFLLGMAGEVWLGFAAIVFVAVVFVATELTSGLVGGLTALAGAALGRVPPRPGAFLAWAYHAGLLRVVGGEYQFRHRELQEWLDRNSG</sequence>
<feature type="transmembrane region" description="Helical" evidence="2">
    <location>
        <begin position="671"/>
        <end position="689"/>
    </location>
</feature>
<feature type="transmembrane region" description="Helical" evidence="2">
    <location>
        <begin position="620"/>
        <end position="636"/>
    </location>
</feature>
<keyword evidence="2" id="KW-1133">Transmembrane helix</keyword>
<evidence type="ECO:0000313" key="4">
    <source>
        <dbReference type="Proteomes" id="UP000014629"/>
    </source>
</evidence>
<feature type="transmembrane region" description="Helical" evidence="2">
    <location>
        <begin position="44"/>
        <end position="68"/>
    </location>
</feature>
<evidence type="ECO:0000313" key="3">
    <source>
        <dbReference type="EMBL" id="EPH43729.1"/>
    </source>
</evidence>
<dbReference type="PATRIC" id="fig|1286094.4.peg.3177"/>
<proteinExistence type="predicted"/>
<dbReference type="RefSeq" id="WP_016641339.1">
    <property type="nucleotide sequence ID" value="NZ_AOPZ01000142.1"/>
</dbReference>
<keyword evidence="4" id="KW-1185">Reference proteome</keyword>
<protein>
    <submittedName>
        <fullName evidence="3">Uncharacterized protein</fullName>
    </submittedName>
</protein>
<keyword evidence="2" id="KW-0472">Membrane</keyword>
<feature type="transmembrane region" description="Helical" evidence="2">
    <location>
        <begin position="595"/>
        <end position="614"/>
    </location>
</feature>